<dbReference type="InterPro" id="IPR035892">
    <property type="entry name" value="C2_domain_sf"/>
</dbReference>
<feature type="domain" description="SMP-LTD" evidence="14">
    <location>
        <begin position="67"/>
        <end position="249"/>
    </location>
</feature>
<dbReference type="InterPro" id="IPR045050">
    <property type="entry name" value="Synaptotagmin_plant"/>
</dbReference>
<evidence type="ECO:0000256" key="4">
    <source>
        <dbReference type="ARBA" id="ARBA00022692"/>
    </source>
</evidence>
<keyword evidence="8 12" id="KW-1133">Transmembrane helix</keyword>
<dbReference type="Pfam" id="PF00168">
    <property type="entry name" value="C2"/>
    <property type="match status" value="2"/>
</dbReference>
<dbReference type="GO" id="GO:0046872">
    <property type="term" value="F:metal ion binding"/>
    <property type="evidence" value="ECO:0007669"/>
    <property type="project" value="UniProtKB-KW"/>
</dbReference>
<dbReference type="PRINTS" id="PR00360">
    <property type="entry name" value="C2DOMAIN"/>
</dbReference>
<feature type="domain" description="C2" evidence="13">
    <location>
        <begin position="240"/>
        <end position="363"/>
    </location>
</feature>
<evidence type="ECO:0000259" key="14">
    <source>
        <dbReference type="PROSITE" id="PS51847"/>
    </source>
</evidence>
<dbReference type="EMBL" id="CP093347">
    <property type="protein sequence ID" value="WOH00919.1"/>
    <property type="molecule type" value="Genomic_DNA"/>
</dbReference>
<name>A0AAF1AZC5_DAUCS</name>
<evidence type="ECO:0000256" key="10">
    <source>
        <dbReference type="ARBA" id="ARBA00023121"/>
    </source>
</evidence>
<keyword evidence="7" id="KW-0106">Calcium</keyword>
<protein>
    <recommendedName>
        <fullName evidence="17">Synaptotagmin-3-like</fullName>
    </recommendedName>
</protein>
<dbReference type="GO" id="GO:0006869">
    <property type="term" value="P:lipid transport"/>
    <property type="evidence" value="ECO:0007669"/>
    <property type="project" value="UniProtKB-KW"/>
</dbReference>
<proteinExistence type="inferred from homology"/>
<dbReference type="SUPFAM" id="SSF49562">
    <property type="entry name" value="C2 domain (Calcium/lipid-binding domain, CaLB)"/>
    <property type="match status" value="2"/>
</dbReference>
<dbReference type="PROSITE" id="PS51847">
    <property type="entry name" value="SMP"/>
    <property type="match status" value="1"/>
</dbReference>
<gene>
    <name evidence="15" type="ORF">DCAR_0520295</name>
</gene>
<keyword evidence="6" id="KW-0677">Repeat</keyword>
<evidence type="ECO:0000313" key="16">
    <source>
        <dbReference type="Proteomes" id="UP000077755"/>
    </source>
</evidence>
<dbReference type="FunFam" id="2.60.40.150:FF:000102">
    <property type="entry name" value="Synaptotagmin-2 isoform A"/>
    <property type="match status" value="1"/>
</dbReference>
<keyword evidence="11 12" id="KW-0472">Membrane</keyword>
<evidence type="ECO:0000256" key="7">
    <source>
        <dbReference type="ARBA" id="ARBA00022837"/>
    </source>
</evidence>
<reference evidence="15" key="1">
    <citation type="journal article" date="2016" name="Nat. Genet.">
        <title>A high-quality carrot genome assembly provides new insights into carotenoid accumulation and asterid genome evolution.</title>
        <authorList>
            <person name="Iorizzo M."/>
            <person name="Ellison S."/>
            <person name="Senalik D."/>
            <person name="Zeng P."/>
            <person name="Satapoomin P."/>
            <person name="Huang J."/>
            <person name="Bowman M."/>
            <person name="Iovene M."/>
            <person name="Sanseverino W."/>
            <person name="Cavagnaro P."/>
            <person name="Yildiz M."/>
            <person name="Macko-Podgorni A."/>
            <person name="Moranska E."/>
            <person name="Grzebelus E."/>
            <person name="Grzebelus D."/>
            <person name="Ashrafi H."/>
            <person name="Zheng Z."/>
            <person name="Cheng S."/>
            <person name="Spooner D."/>
            <person name="Van Deynze A."/>
            <person name="Simon P."/>
        </authorList>
    </citation>
    <scope>NUCLEOTIDE SEQUENCE</scope>
    <source>
        <tissue evidence="15">Leaf</tissue>
    </source>
</reference>
<dbReference type="InterPro" id="IPR031468">
    <property type="entry name" value="SMP_LBD"/>
</dbReference>
<keyword evidence="10" id="KW-0446">Lipid-binding</keyword>
<dbReference type="SMART" id="SM00239">
    <property type="entry name" value="C2"/>
    <property type="match status" value="2"/>
</dbReference>
<keyword evidence="5" id="KW-0479">Metal-binding</keyword>
<dbReference type="PANTHER" id="PTHR10774:SF217">
    <property type="entry name" value="OS06G0685300 PROTEIN"/>
    <property type="match status" value="1"/>
</dbReference>
<keyword evidence="16" id="KW-1185">Reference proteome</keyword>
<evidence type="ECO:0008006" key="17">
    <source>
        <dbReference type="Google" id="ProtNLM"/>
    </source>
</evidence>
<evidence type="ECO:0000256" key="5">
    <source>
        <dbReference type="ARBA" id="ARBA00022723"/>
    </source>
</evidence>
<evidence type="ECO:0000256" key="3">
    <source>
        <dbReference type="ARBA" id="ARBA00022448"/>
    </source>
</evidence>
<evidence type="ECO:0000256" key="2">
    <source>
        <dbReference type="ARBA" id="ARBA00006996"/>
    </source>
</evidence>
<dbReference type="InterPro" id="IPR000008">
    <property type="entry name" value="C2_dom"/>
</dbReference>
<evidence type="ECO:0000256" key="12">
    <source>
        <dbReference type="SAM" id="Phobius"/>
    </source>
</evidence>
<evidence type="ECO:0000256" key="8">
    <source>
        <dbReference type="ARBA" id="ARBA00022989"/>
    </source>
</evidence>
<comment type="similarity">
    <text evidence="2">Belongs to the synaptotagmin family.</text>
</comment>
<dbReference type="CDD" id="cd21677">
    <property type="entry name" value="SMP_SYT"/>
    <property type="match status" value="1"/>
</dbReference>
<evidence type="ECO:0000313" key="15">
    <source>
        <dbReference type="EMBL" id="WOH00919.1"/>
    </source>
</evidence>
<dbReference type="GO" id="GO:0008289">
    <property type="term" value="F:lipid binding"/>
    <property type="evidence" value="ECO:0007669"/>
    <property type="project" value="UniProtKB-KW"/>
</dbReference>
<comment type="subcellular location">
    <subcellularLocation>
        <location evidence="1">Membrane</location>
        <topology evidence="1">Single-pass membrane protein</topology>
    </subcellularLocation>
</comment>
<dbReference type="CDD" id="cd00030">
    <property type="entry name" value="C2"/>
    <property type="match status" value="1"/>
</dbReference>
<feature type="domain" description="C2" evidence="13">
    <location>
        <begin position="409"/>
        <end position="526"/>
    </location>
</feature>
<sequence length="545" mass="62089">MGFVTTLLSIIGFGFGIPLGLFLGFFMFVRNVSRNFEEPVIRPIQVFDSSSWPDILPEIPLWVKNSDYERVDWLNMVINDMWPYLNKALCNIIKSTAEPIYAEYIGKFQIQSIDLDTLTLGTIPPAIHGLKVYDSNEKHLVLEPAVRFAGNSNIILVLKVFYLNIHVQLIDLQVSVAPRLILKPLVPAFPCFASIIVSLMEKPQIDFGLKLMGCDLMAIPGLHHLVQETIKRQVASLFLWPQTFEIPILDTSLGAAKKPVGLLHVKVLRAEKLLKMDLLSASDPYVKLSLSGERLPAKKTSIKMNNLNPEWNEDFKLTVKDPQTQVLQIHVYDWEKVGRHDKLGMQLIPLKLLVPHERKEFAMNLLKNINPNDTHDRKQRGKIMLDLTFVPFKEDYDRSGSLILQHSMKNSSMKRSESESSQAYGAGLLFITIVGAKDVEGKHHTNPSALVVFRGEMKKTKTIKKTRDPTWEEEFQFMLDEAPLKDVIHIEIISTKRFGFRLKESLGLVRINLVDVVHNGRINEKFNLINSRNGVIHLDMRWTAA</sequence>
<evidence type="ECO:0000256" key="6">
    <source>
        <dbReference type="ARBA" id="ARBA00022737"/>
    </source>
</evidence>
<feature type="transmembrane region" description="Helical" evidence="12">
    <location>
        <begin position="6"/>
        <end position="29"/>
    </location>
</feature>
<evidence type="ECO:0000256" key="1">
    <source>
        <dbReference type="ARBA" id="ARBA00004167"/>
    </source>
</evidence>
<keyword evidence="3" id="KW-0813">Transport</keyword>
<dbReference type="KEGG" id="dcr:108220647"/>
<evidence type="ECO:0000256" key="9">
    <source>
        <dbReference type="ARBA" id="ARBA00023055"/>
    </source>
</evidence>
<reference evidence="15" key="2">
    <citation type="submission" date="2022-03" db="EMBL/GenBank/DDBJ databases">
        <title>Draft title - Genomic analysis of global carrot germplasm unveils the trajectory of domestication and the origin of high carotenoid orange carrot.</title>
        <authorList>
            <person name="Iorizzo M."/>
            <person name="Ellison S."/>
            <person name="Senalik D."/>
            <person name="Macko-Podgorni A."/>
            <person name="Grzebelus D."/>
            <person name="Bostan H."/>
            <person name="Rolling W."/>
            <person name="Curaba J."/>
            <person name="Simon P."/>
        </authorList>
    </citation>
    <scope>NUCLEOTIDE SEQUENCE</scope>
    <source>
        <tissue evidence="15">Leaf</tissue>
    </source>
</reference>
<dbReference type="PROSITE" id="PS50004">
    <property type="entry name" value="C2"/>
    <property type="match status" value="2"/>
</dbReference>
<dbReference type="InterPro" id="IPR039010">
    <property type="entry name" value="Synaptotagmin_SMP"/>
</dbReference>
<accession>A0AAF1AZC5</accession>
<evidence type="ECO:0000259" key="13">
    <source>
        <dbReference type="PROSITE" id="PS50004"/>
    </source>
</evidence>
<dbReference type="GO" id="GO:0005783">
    <property type="term" value="C:endoplasmic reticulum"/>
    <property type="evidence" value="ECO:0007669"/>
    <property type="project" value="TreeGrafter"/>
</dbReference>
<dbReference type="Pfam" id="PF17047">
    <property type="entry name" value="SMP_LBD"/>
    <property type="match status" value="1"/>
</dbReference>
<dbReference type="Gene3D" id="2.60.40.150">
    <property type="entry name" value="C2 domain"/>
    <property type="match status" value="2"/>
</dbReference>
<dbReference type="AlphaFoldDB" id="A0AAF1AZC5"/>
<dbReference type="Proteomes" id="UP000077755">
    <property type="component" value="Chromosome 5"/>
</dbReference>
<keyword evidence="9" id="KW-0445">Lipid transport</keyword>
<dbReference type="GO" id="GO:0016020">
    <property type="term" value="C:membrane"/>
    <property type="evidence" value="ECO:0007669"/>
    <property type="project" value="UniProtKB-SubCell"/>
</dbReference>
<organism evidence="15 16">
    <name type="scientific">Daucus carota subsp. sativus</name>
    <name type="common">Carrot</name>
    <dbReference type="NCBI Taxonomy" id="79200"/>
    <lineage>
        <taxon>Eukaryota</taxon>
        <taxon>Viridiplantae</taxon>
        <taxon>Streptophyta</taxon>
        <taxon>Embryophyta</taxon>
        <taxon>Tracheophyta</taxon>
        <taxon>Spermatophyta</taxon>
        <taxon>Magnoliopsida</taxon>
        <taxon>eudicotyledons</taxon>
        <taxon>Gunneridae</taxon>
        <taxon>Pentapetalae</taxon>
        <taxon>asterids</taxon>
        <taxon>campanulids</taxon>
        <taxon>Apiales</taxon>
        <taxon>Apiaceae</taxon>
        <taxon>Apioideae</taxon>
        <taxon>Scandiceae</taxon>
        <taxon>Daucinae</taxon>
        <taxon>Daucus</taxon>
        <taxon>Daucus sect. Daucus</taxon>
    </lineage>
</organism>
<evidence type="ECO:0000256" key="11">
    <source>
        <dbReference type="ARBA" id="ARBA00023136"/>
    </source>
</evidence>
<dbReference type="PANTHER" id="PTHR10774">
    <property type="entry name" value="EXTENDED SYNAPTOTAGMIN-RELATED"/>
    <property type="match status" value="1"/>
</dbReference>
<keyword evidence="4 12" id="KW-0812">Transmembrane</keyword>